<evidence type="ECO:0000313" key="5">
    <source>
        <dbReference type="Proteomes" id="UP000072660"/>
    </source>
</evidence>
<evidence type="ECO:0000256" key="1">
    <source>
        <dbReference type="SAM" id="MobiDB-lite"/>
    </source>
</evidence>
<evidence type="ECO:0000313" key="4">
    <source>
        <dbReference type="EMBL" id="KXU34456.1"/>
    </source>
</evidence>
<dbReference type="PANTHER" id="PTHR44119:SF4">
    <property type="entry name" value="AEROBIC COBALTOCHELATASE SUBUNIT COBN"/>
    <property type="match status" value="1"/>
</dbReference>
<sequence>MLRGIFALPLILLLYISAALADKPLQVAVITNDFVLPGKVRTLDTLSQEQGVRFTHIPLIEAAKQPLLADLILLDTPRPSDAAELQAQLAEQLAQSRTPWLGIGGGPLRFAHLPAADARAIAAYYQAGGKNNWQTLARWLVRWRNGENNEDLPPPTPLPKTGYYQGGQVFAKALDYQQWLSAHGKSSAPKVAVIIAPSLVSGMRTAVLDALIERAAAYGVEVFGLWFDGSTDNALQQALDGLTVDALVNMTHLQNGEKRSKELAALNIPLLQTLSSRDPPDDWRAAKSGVSPGLAAVFMASAETIGMSDPLVISAIEQGEAVALPEQIDLLAAKLLKLAALRHKPAADKKLAVLFWNYPAGEKNLSASHLNVPRSLALLSERLQQAAYSLEPISEEALIAAGQALLGGYYRMESLDDLYQRNLAAAFTVKQYRAWLDRLPAARRQEILKRWGEPEQHPAVRVINGEPSFLIPRLQLGNLLIMPQPPRAERVSEATHDTKSVPNHYYLAVYQFLREGFQADALIHFGTHGSQEWTPGKDRGLHAYDYPMLTAADLPIFYPYIQDNVGEAIQAKRRGRAITISHQTPALAPAGLYDELRDLHEQMHHYQQLSDGKVREKTAAELIAHATRAGITADMGWSEEAIALETDSFINSLHDHLHELARRAIPLGLHSFGQSAAPEHRLSTVMQQLGEPYYQLLGLDASEVFAEDFNALQQSPAYRFLQRYLRENAPLHEIENPLLRELIERAQTLDVHLAETGEIEALLNGLGGGHVRPGAGGDPVRSPDVQSGRDLFAFEADKIPLRAAFTSGEQALAQLLKSYQAEHNGELPKKLAFSLWSSEAIRHLGVTESQALHALGLRPVWDSGGRLTALDIIPREALGRARIDVVLHVTSVYRDQFDGFMRLLAGAIERLAELDEEDNPIAANSRLIAEKLAQNGISAEQAKRLSRLRLFSAAPGEYGSGLSHQVLAEKDRAGHAHADKSDAALAGQFLSRLQYGYGANDWGVSHETNLLAEQLRGTQVAVLSRSSNIHGMLSTDHPFEFLGGLSLSIRHLDGKSPALYVSDLRSSTGKTHSAQAFIAAELRSQYLNPHWISQMQHEGYAGTLSILNAVNNLFGWQVTDPSTVREAQWQALHDTYIRDVRELGLNDWFEQHNRTAQMQLIERLQETIERGYWQADEQVSLELAERLQALSQQSADSGYGVDSPAFAPEQATAPTETVQGKVLEKQESFAEPRAPDWQRWLGYLILVLLVMAGAFRQVFYSYRLREMHR</sequence>
<evidence type="ECO:0000259" key="3">
    <source>
        <dbReference type="Pfam" id="PF02514"/>
    </source>
</evidence>
<feature type="transmembrane region" description="Helical" evidence="2">
    <location>
        <begin position="1240"/>
        <end position="1259"/>
    </location>
</feature>
<keyword evidence="2" id="KW-0472">Membrane</keyword>
<dbReference type="EMBL" id="LSZO01000214">
    <property type="protein sequence ID" value="KXU34456.1"/>
    <property type="molecule type" value="Genomic_DNA"/>
</dbReference>
<dbReference type="Proteomes" id="UP000072660">
    <property type="component" value="Unassembled WGS sequence"/>
</dbReference>
<gene>
    <name evidence="4" type="ORF">AXE65_07240</name>
</gene>
<dbReference type="RefSeq" id="WP_068392992.1">
    <property type="nucleotide sequence ID" value="NZ_LSZO01000214.1"/>
</dbReference>
<proteinExistence type="predicted"/>
<dbReference type="InterPro" id="IPR003672">
    <property type="entry name" value="CobN/Mg_chltase"/>
</dbReference>
<organism evidence="4 5">
    <name type="scientific">Ventosimonas gracilis</name>
    <dbReference type="NCBI Taxonomy" id="1680762"/>
    <lineage>
        <taxon>Bacteria</taxon>
        <taxon>Pseudomonadati</taxon>
        <taxon>Pseudomonadota</taxon>
        <taxon>Gammaproteobacteria</taxon>
        <taxon>Pseudomonadales</taxon>
        <taxon>Ventosimonadaceae</taxon>
        <taxon>Ventosimonas</taxon>
    </lineage>
</organism>
<dbReference type="NCBIfam" id="NF004644">
    <property type="entry name" value="PRK05989.2-2"/>
    <property type="match status" value="1"/>
</dbReference>
<keyword evidence="5" id="KW-1185">Reference proteome</keyword>
<keyword evidence="2" id="KW-0812">Transmembrane</keyword>
<protein>
    <submittedName>
        <fullName evidence="4">Cobalamin biosynthesis protein CobN</fullName>
    </submittedName>
</protein>
<dbReference type="CDD" id="cd10150">
    <property type="entry name" value="CobN_like"/>
    <property type="match status" value="1"/>
</dbReference>
<comment type="caution">
    <text evidence="4">The sequence shown here is derived from an EMBL/GenBank/DDBJ whole genome shotgun (WGS) entry which is preliminary data.</text>
</comment>
<feature type="domain" description="CobN/magnesium chelatase" evidence="3">
    <location>
        <begin position="123"/>
        <end position="1178"/>
    </location>
</feature>
<accession>A0A139SIU2</accession>
<keyword evidence="2" id="KW-1133">Transmembrane helix</keyword>
<dbReference type="PANTHER" id="PTHR44119">
    <property type="entry name" value="MAGNESIUM-CHELATASE SUBUNIT CHLH, CHLOROPLASTIC"/>
    <property type="match status" value="1"/>
</dbReference>
<reference evidence="4 5" key="1">
    <citation type="submission" date="2016-02" db="EMBL/GenBank/DDBJ databases">
        <authorList>
            <person name="Wen L."/>
            <person name="He K."/>
            <person name="Yang H."/>
        </authorList>
    </citation>
    <scope>NUCLEOTIDE SEQUENCE [LARGE SCALE GENOMIC DNA]</scope>
    <source>
        <strain evidence="4 5">CV58</strain>
    </source>
</reference>
<dbReference type="AlphaFoldDB" id="A0A139SIU2"/>
<evidence type="ECO:0000256" key="2">
    <source>
        <dbReference type="SAM" id="Phobius"/>
    </source>
</evidence>
<dbReference type="OrthoDB" id="9757976at2"/>
<dbReference type="Pfam" id="PF02514">
    <property type="entry name" value="CobN-Mg_chel"/>
    <property type="match status" value="1"/>
</dbReference>
<feature type="region of interest" description="Disordered" evidence="1">
    <location>
        <begin position="1195"/>
        <end position="1219"/>
    </location>
</feature>
<name>A0A139SIU2_9GAMM</name>